<dbReference type="InterPro" id="IPR036443">
    <property type="entry name" value="Znf_RanBP2_sf"/>
</dbReference>
<comment type="subcellular location">
    <subcellularLocation>
        <location evidence="2">Cytoplasm</location>
    </subcellularLocation>
</comment>
<dbReference type="InterPro" id="IPR054696">
    <property type="entry name" value="GTP-eEF1A_C"/>
</dbReference>
<dbReference type="OMA" id="VMDNDSF"/>
<dbReference type="Pfam" id="PF22594">
    <property type="entry name" value="GTP-eEF1A_C"/>
    <property type="match status" value="1"/>
</dbReference>
<feature type="region of interest" description="Disordered" evidence="12">
    <location>
        <begin position="18"/>
        <end position="54"/>
    </location>
</feature>
<feature type="compositionally biased region" description="Polar residues" evidence="12">
    <location>
        <begin position="285"/>
        <end position="302"/>
    </location>
</feature>
<evidence type="ECO:0000256" key="10">
    <source>
        <dbReference type="ARBA" id="ARBA00023134"/>
    </source>
</evidence>
<evidence type="ECO:0000256" key="12">
    <source>
        <dbReference type="SAM" id="MobiDB-lite"/>
    </source>
</evidence>
<name>A0A0E0KWU5_ORYPU</name>
<feature type="domain" description="RanBP2-type" evidence="13">
    <location>
        <begin position="128"/>
        <end position="157"/>
    </location>
</feature>
<keyword evidence="5" id="KW-0963">Cytoplasm</keyword>
<keyword evidence="16" id="KW-1185">Reference proteome</keyword>
<dbReference type="SUPFAM" id="SSF52540">
    <property type="entry name" value="P-loop containing nucleoside triphosphate hydrolases"/>
    <property type="match status" value="1"/>
</dbReference>
<dbReference type="AlphaFoldDB" id="A0A0E0KWU5"/>
<dbReference type="InterPro" id="IPR050100">
    <property type="entry name" value="TRAFAC_GTPase_members"/>
</dbReference>
<dbReference type="InterPro" id="IPR001876">
    <property type="entry name" value="Znf_RanBP2"/>
</dbReference>
<evidence type="ECO:0000256" key="1">
    <source>
        <dbReference type="ARBA" id="ARBA00003982"/>
    </source>
</evidence>
<organism evidence="15">
    <name type="scientific">Oryza punctata</name>
    <name type="common">Red rice</name>
    <dbReference type="NCBI Taxonomy" id="4537"/>
    <lineage>
        <taxon>Eukaryota</taxon>
        <taxon>Viridiplantae</taxon>
        <taxon>Streptophyta</taxon>
        <taxon>Embryophyta</taxon>
        <taxon>Tracheophyta</taxon>
        <taxon>Spermatophyta</taxon>
        <taxon>Magnoliopsida</taxon>
        <taxon>Liliopsida</taxon>
        <taxon>Poales</taxon>
        <taxon>Poaceae</taxon>
        <taxon>BOP clade</taxon>
        <taxon>Oryzoideae</taxon>
        <taxon>Oryzeae</taxon>
        <taxon>Oryzinae</taxon>
        <taxon>Oryza</taxon>
    </lineage>
</organism>
<reference evidence="15" key="2">
    <citation type="submission" date="2018-05" db="EMBL/GenBank/DDBJ databases">
        <title>OpunRS2 (Oryza punctata Reference Sequence Version 2).</title>
        <authorList>
            <person name="Zhang J."/>
            <person name="Kudrna D."/>
            <person name="Lee S."/>
            <person name="Talag J."/>
            <person name="Welchert J."/>
            <person name="Wing R.A."/>
        </authorList>
    </citation>
    <scope>NUCLEOTIDE SEQUENCE [LARGE SCALE GENOMIC DNA]</scope>
</reference>
<dbReference type="CDD" id="cd16267">
    <property type="entry name" value="HBS1-like_II"/>
    <property type="match status" value="1"/>
</dbReference>
<evidence type="ECO:0000256" key="6">
    <source>
        <dbReference type="ARBA" id="ARBA00022723"/>
    </source>
</evidence>
<dbReference type="InterPro" id="IPR000795">
    <property type="entry name" value="T_Tr_GTP-bd_dom"/>
</dbReference>
<dbReference type="InterPro" id="IPR027417">
    <property type="entry name" value="P-loop_NTPase"/>
</dbReference>
<dbReference type="Proteomes" id="UP000026962">
    <property type="component" value="Chromosome 4"/>
</dbReference>
<dbReference type="PROSITE" id="PS01358">
    <property type="entry name" value="ZF_RANBP2_1"/>
    <property type="match status" value="1"/>
</dbReference>
<dbReference type="FunFam" id="2.40.30.10:FF:000020">
    <property type="entry name" value="Translation elongation factor EF-1"/>
    <property type="match status" value="1"/>
</dbReference>
<proteinExistence type="inferred from homology"/>
<feature type="domain" description="Tr-type G" evidence="14">
    <location>
        <begin position="358"/>
        <end position="584"/>
    </location>
</feature>
<dbReference type="GO" id="GO:0003924">
    <property type="term" value="F:GTPase activity"/>
    <property type="evidence" value="ECO:0007669"/>
    <property type="project" value="InterPro"/>
</dbReference>
<dbReference type="eggNOG" id="KOG0458">
    <property type="taxonomic scope" value="Eukaryota"/>
</dbReference>
<evidence type="ECO:0000259" key="14">
    <source>
        <dbReference type="PROSITE" id="PS51722"/>
    </source>
</evidence>
<dbReference type="FunFam" id="2.40.30.10:FF:000060">
    <property type="entry name" value="elongation factor 1-alpha isoform X4"/>
    <property type="match status" value="1"/>
</dbReference>
<dbReference type="STRING" id="4537.A0A0E0KWU5"/>
<feature type="region of interest" description="Disordered" evidence="12">
    <location>
        <begin position="282"/>
        <end position="302"/>
    </location>
</feature>
<keyword evidence="6" id="KW-0479">Metal-binding</keyword>
<dbReference type="GO" id="GO:0005525">
    <property type="term" value="F:GTP binding"/>
    <property type="evidence" value="ECO:0007669"/>
    <property type="project" value="UniProtKB-KW"/>
</dbReference>
<dbReference type="CDD" id="cd04093">
    <property type="entry name" value="HBS1_C_III"/>
    <property type="match status" value="1"/>
</dbReference>
<evidence type="ECO:0000256" key="2">
    <source>
        <dbReference type="ARBA" id="ARBA00004496"/>
    </source>
</evidence>
<dbReference type="PROSITE" id="PS51722">
    <property type="entry name" value="G_TR_2"/>
    <property type="match status" value="1"/>
</dbReference>
<reference evidence="15" key="1">
    <citation type="submission" date="2015-04" db="UniProtKB">
        <authorList>
            <consortium name="EnsemblPlants"/>
        </authorList>
    </citation>
    <scope>IDENTIFICATION</scope>
</reference>
<evidence type="ECO:0000313" key="16">
    <source>
        <dbReference type="Proteomes" id="UP000026962"/>
    </source>
</evidence>
<dbReference type="Pfam" id="PF03144">
    <property type="entry name" value="GTP_EFTU_D2"/>
    <property type="match status" value="1"/>
</dbReference>
<dbReference type="Gene3D" id="3.40.50.300">
    <property type="entry name" value="P-loop containing nucleotide triphosphate hydrolases"/>
    <property type="match status" value="1"/>
</dbReference>
<dbReference type="InterPro" id="IPR004161">
    <property type="entry name" value="EFTu-like_2"/>
</dbReference>
<comment type="similarity">
    <text evidence="3">Belongs to the TRAFAC class translation factor GTPase superfamily. Classic translation factor GTPase family. EF-Tu/EF-1A subfamily.</text>
</comment>
<dbReference type="InterPro" id="IPR009001">
    <property type="entry name" value="Transl_elong_EF1A/Init_IF2_C"/>
</dbReference>
<evidence type="ECO:0000256" key="9">
    <source>
        <dbReference type="ARBA" id="ARBA00022833"/>
    </source>
</evidence>
<keyword evidence="7" id="KW-0547">Nucleotide-binding</keyword>
<keyword evidence="10" id="KW-0342">GTP-binding</keyword>
<evidence type="ECO:0000256" key="7">
    <source>
        <dbReference type="ARBA" id="ARBA00022741"/>
    </source>
</evidence>
<dbReference type="PANTHER" id="PTHR23115">
    <property type="entry name" value="TRANSLATION FACTOR"/>
    <property type="match status" value="1"/>
</dbReference>
<evidence type="ECO:0000256" key="5">
    <source>
        <dbReference type="ARBA" id="ARBA00022490"/>
    </source>
</evidence>
<comment type="function">
    <text evidence="1">This protein promotes the GTP-dependent binding of aminoacyl-tRNA to the A-site of ribosomes during protein biosynthesis.</text>
</comment>
<dbReference type="EnsemblPlants" id="OPUNC04G27250.2">
    <property type="protein sequence ID" value="OPUNC04G27250.2"/>
    <property type="gene ID" value="OPUNC04G27250"/>
</dbReference>
<dbReference type="PRINTS" id="PR00315">
    <property type="entry name" value="ELONGATNFCT"/>
</dbReference>
<evidence type="ECO:0000256" key="8">
    <source>
        <dbReference type="ARBA" id="ARBA00022771"/>
    </source>
</evidence>
<dbReference type="CDD" id="cd01883">
    <property type="entry name" value="EF1_alpha"/>
    <property type="match status" value="1"/>
</dbReference>
<sequence>MGQPGKWAVLYTELGQQTNQHVEEGKRQGRHRDEQKLQRRREEKQSQSGRSPAAVGCARAAAGLLSPAWRILGWNQGFCFIIRQSLTWLISTQILRCVWSGGNPRDSKVDDPSIRNDYRSDLQEPSINPGLWQCTICEYGNDARHLSCEQCGVLRDFSLYFNNALEVDGRAKWRDKHYAVSVLARTLFSPSSTKSKDVVLCGSFKASRNATGNTQATLDALHNTYMTRKERRINIVPFKFDTPSPDDVVATGLKSSRSFRKDVPHIAEKRVMDNDSFITEKDTTADSNLPVKSNEFGESSKSVSVDSQNETLILDHELQNLSLEKKPQKSKAKIKKPVSLSLYKPEPWMVQHEDEGIPRQLNLAIVGHVDSGKSTLCGRLLHALGRISKKQMHKYEKEAKEKGKGSFAYAWAMDESADERERGITMTVGVAYFDTKNYHVVLLDSPGHKDFVPNMISGATQSDAAILVIDASVGSFEAGMGANGIGQTKEHSQLIRSFGVDNLIVAVNKMDSVEYSKERFNFIKSQLGTFLRSCGYKDSAIAWVPLSAMENENLMAAASDTRLSSWYDGNWLLKAIDTLPPPSRDVSKPLCLPICDVFSSHTLGQVAIGGKVEVGAIRSGSKVLVMPSGELVAVKTILRNSSSCNLARAGDNVAIGLQGIDPSHVMPGGVICHPDYPVSIASCLELKILVLDVTVPILVGLQFELHIHHANVSASMVKILSLLEQKTGKASKKIPRFLTSRQTAVIEVKLEKEVCVEEFSNLKALGRVFLRSQGSTIAVGIVSRDQATATYVTAYQFIVIPLFAAAAPVWARG</sequence>
<accession>A0A0E0KWU5</accession>
<dbReference type="PROSITE" id="PS50199">
    <property type="entry name" value="ZF_RANBP2_2"/>
    <property type="match status" value="1"/>
</dbReference>
<keyword evidence="9" id="KW-0862">Zinc</keyword>
<evidence type="ECO:0000313" key="15">
    <source>
        <dbReference type="EnsemblPlants" id="OPUNC04G27250.2"/>
    </source>
</evidence>
<dbReference type="SUPFAM" id="SSF50447">
    <property type="entry name" value="Translation proteins"/>
    <property type="match status" value="1"/>
</dbReference>
<feature type="compositionally biased region" description="Basic and acidic residues" evidence="12">
    <location>
        <begin position="21"/>
        <end position="45"/>
    </location>
</feature>
<dbReference type="Pfam" id="PF00009">
    <property type="entry name" value="GTP_EFTU"/>
    <property type="match status" value="1"/>
</dbReference>
<dbReference type="InterPro" id="IPR009000">
    <property type="entry name" value="Transl_B-barrel_sf"/>
</dbReference>
<dbReference type="SUPFAM" id="SSF50465">
    <property type="entry name" value="EF-Tu/eEF-1alpha/eIF2-gamma C-terminal domain"/>
    <property type="match status" value="1"/>
</dbReference>
<dbReference type="Gramene" id="OPUNC04G27250.2">
    <property type="protein sequence ID" value="OPUNC04G27250.2"/>
    <property type="gene ID" value="OPUNC04G27250"/>
</dbReference>
<keyword evidence="4" id="KW-0488">Methylation</keyword>
<keyword evidence="8 11" id="KW-0863">Zinc-finger</keyword>
<protein>
    <recommendedName>
        <fullName evidence="17">Tr-type G domain-containing protein</fullName>
    </recommendedName>
</protein>
<evidence type="ECO:0000256" key="3">
    <source>
        <dbReference type="ARBA" id="ARBA00007249"/>
    </source>
</evidence>
<dbReference type="SUPFAM" id="SSF90209">
    <property type="entry name" value="Ran binding protein zinc finger-like"/>
    <property type="match status" value="1"/>
</dbReference>
<evidence type="ECO:0008006" key="17">
    <source>
        <dbReference type="Google" id="ProtNLM"/>
    </source>
</evidence>
<dbReference type="FunFam" id="3.40.50.300:FF:001277">
    <property type="entry name" value="Elongation factor 1 alpha-like protein"/>
    <property type="match status" value="1"/>
</dbReference>
<dbReference type="Gene3D" id="2.40.30.10">
    <property type="entry name" value="Translation factors"/>
    <property type="match status" value="2"/>
</dbReference>
<dbReference type="GO" id="GO:0008270">
    <property type="term" value="F:zinc ion binding"/>
    <property type="evidence" value="ECO:0007669"/>
    <property type="project" value="UniProtKB-KW"/>
</dbReference>
<evidence type="ECO:0000256" key="4">
    <source>
        <dbReference type="ARBA" id="ARBA00022481"/>
    </source>
</evidence>
<dbReference type="GO" id="GO:0005737">
    <property type="term" value="C:cytoplasm"/>
    <property type="evidence" value="ECO:0007669"/>
    <property type="project" value="UniProtKB-SubCell"/>
</dbReference>
<evidence type="ECO:0000256" key="11">
    <source>
        <dbReference type="PROSITE-ProRule" id="PRU00322"/>
    </source>
</evidence>
<evidence type="ECO:0000259" key="13">
    <source>
        <dbReference type="PROSITE" id="PS50199"/>
    </source>
</evidence>